<keyword evidence="1" id="KW-0645">Protease</keyword>
<dbReference type="CDD" id="cd01301">
    <property type="entry name" value="rDP_like"/>
    <property type="match status" value="1"/>
</dbReference>
<dbReference type="EMBL" id="JAVKGR010000007">
    <property type="protein sequence ID" value="MDR8019441.1"/>
    <property type="molecule type" value="Genomic_DNA"/>
</dbReference>
<dbReference type="PANTHER" id="PTHR10443">
    <property type="entry name" value="MICROSOMAL DIPEPTIDASE"/>
    <property type="match status" value="1"/>
</dbReference>
<dbReference type="Proteomes" id="UP001251870">
    <property type="component" value="Unassembled WGS sequence"/>
</dbReference>
<sequence length="343" mass="37226">MSTSHAEAAADAPIPVFDGHNDLPWHLRETHGSAVTGLHDEAISPFTTIPQIRRGGLAAQFWSVYVHSSITGPEAVKATLEQIDLVHRLIETYPEDLAWALTADEVRRTASEGRVASLLGVEGGQQIDGSLAALRMYARLGVRYMTLTWSTTHSWADSATDVRVHGGLTEFGREVIREMNRLGMIVDLSHVSEEVMHQALELSTLPVLFSHSCARSITDHPRNIPDEVLDRLPSNGGVAMATFVPGFVSTREDAEGAAEATVEDVADHLDHMRERVGVDHIGLGGDLCGTPTLPTGLGSAADYPRLFSVLSGRGWSREDLHKLGFENAARVLEANDPAYLSSR</sequence>
<dbReference type="Gene3D" id="3.20.20.140">
    <property type="entry name" value="Metal-dependent hydrolases"/>
    <property type="match status" value="1"/>
</dbReference>
<keyword evidence="2" id="KW-1185">Reference proteome</keyword>
<dbReference type="SUPFAM" id="SSF51556">
    <property type="entry name" value="Metallo-dependent hydrolases"/>
    <property type="match status" value="1"/>
</dbReference>
<dbReference type="PANTHER" id="PTHR10443:SF12">
    <property type="entry name" value="DIPEPTIDASE"/>
    <property type="match status" value="1"/>
</dbReference>
<gene>
    <name evidence="1" type="ORF">RIL96_07650</name>
</gene>
<dbReference type="PROSITE" id="PS51365">
    <property type="entry name" value="RENAL_DIPEPTIDASE_2"/>
    <property type="match status" value="1"/>
</dbReference>
<dbReference type="EC" id="3.4.13.19" evidence="1"/>
<dbReference type="RefSeq" id="WP_310548432.1">
    <property type="nucleotide sequence ID" value="NZ_JAVKGR010000007.1"/>
</dbReference>
<dbReference type="InterPro" id="IPR008257">
    <property type="entry name" value="Pept_M19"/>
</dbReference>
<protein>
    <submittedName>
        <fullName evidence="1">Dipeptidase</fullName>
        <ecNumber evidence="1">3.4.13.19</ecNumber>
    </submittedName>
</protein>
<evidence type="ECO:0000313" key="1">
    <source>
        <dbReference type="EMBL" id="MDR8019441.1"/>
    </source>
</evidence>
<dbReference type="GO" id="GO:0016805">
    <property type="term" value="F:dipeptidase activity"/>
    <property type="evidence" value="ECO:0007669"/>
    <property type="project" value="UniProtKB-KW"/>
</dbReference>
<dbReference type="InterPro" id="IPR032466">
    <property type="entry name" value="Metal_Hydrolase"/>
</dbReference>
<accession>A0ABU2DSF6</accession>
<keyword evidence="1" id="KW-0224">Dipeptidase</keyword>
<evidence type="ECO:0000313" key="2">
    <source>
        <dbReference type="Proteomes" id="UP001251870"/>
    </source>
</evidence>
<organism evidence="1 2">
    <name type="scientific">Nesterenkonia aerolata</name>
    <dbReference type="NCBI Taxonomy" id="3074079"/>
    <lineage>
        <taxon>Bacteria</taxon>
        <taxon>Bacillati</taxon>
        <taxon>Actinomycetota</taxon>
        <taxon>Actinomycetes</taxon>
        <taxon>Micrococcales</taxon>
        <taxon>Micrococcaceae</taxon>
        <taxon>Nesterenkonia</taxon>
    </lineage>
</organism>
<name>A0ABU2DSF6_9MICC</name>
<reference evidence="1 2" key="1">
    <citation type="submission" date="2023-09" db="EMBL/GenBank/DDBJ databases">
        <title>Description of three actinobacteria isolated from air of manufacturing shop in a pharmaceutical factory.</title>
        <authorList>
            <person name="Zhang D.-F."/>
        </authorList>
    </citation>
    <scope>NUCLEOTIDE SEQUENCE [LARGE SCALE GENOMIC DNA]</scope>
    <source>
        <strain evidence="1 2">LY-0111</strain>
    </source>
</reference>
<keyword evidence="1" id="KW-0378">Hydrolase</keyword>
<dbReference type="Pfam" id="PF01244">
    <property type="entry name" value="Peptidase_M19"/>
    <property type="match status" value="1"/>
</dbReference>
<proteinExistence type="predicted"/>
<comment type="caution">
    <text evidence="1">The sequence shown here is derived from an EMBL/GenBank/DDBJ whole genome shotgun (WGS) entry which is preliminary data.</text>
</comment>